<organism evidence="2 3">
    <name type="scientific">Eumeta variegata</name>
    <name type="common">Bagworm moth</name>
    <name type="synonym">Eumeta japonica</name>
    <dbReference type="NCBI Taxonomy" id="151549"/>
    <lineage>
        <taxon>Eukaryota</taxon>
        <taxon>Metazoa</taxon>
        <taxon>Ecdysozoa</taxon>
        <taxon>Arthropoda</taxon>
        <taxon>Hexapoda</taxon>
        <taxon>Insecta</taxon>
        <taxon>Pterygota</taxon>
        <taxon>Neoptera</taxon>
        <taxon>Endopterygota</taxon>
        <taxon>Lepidoptera</taxon>
        <taxon>Glossata</taxon>
        <taxon>Ditrysia</taxon>
        <taxon>Tineoidea</taxon>
        <taxon>Psychidae</taxon>
        <taxon>Oiketicinae</taxon>
        <taxon>Eumeta</taxon>
    </lineage>
</organism>
<dbReference type="AlphaFoldDB" id="A0A4C1W642"/>
<dbReference type="EMBL" id="BGZK01000482">
    <property type="protein sequence ID" value="GBP46380.1"/>
    <property type="molecule type" value="Genomic_DNA"/>
</dbReference>
<sequence length="162" mass="18150">MCQNVTSSKGGRKRDSFRQPAVIGASSLALKLMLVTGVVKNLCLKTFTALSLKVFPKRPFDVTLYDMRERRAYSSTPRHKEIWAFNEYVNILFWSEAGGRGARRAGDSSAAAANCAVRLITWAESAGERNWPDREEMDVRECERACTIDEPRPFADKNVSLG</sequence>
<name>A0A4C1W642_EUMVA</name>
<protein>
    <submittedName>
        <fullName evidence="2">Uncharacterized protein</fullName>
    </submittedName>
</protein>
<reference evidence="2 3" key="1">
    <citation type="journal article" date="2019" name="Commun. Biol.">
        <title>The bagworm genome reveals a unique fibroin gene that provides high tensile strength.</title>
        <authorList>
            <person name="Kono N."/>
            <person name="Nakamura H."/>
            <person name="Ohtoshi R."/>
            <person name="Tomita M."/>
            <person name="Numata K."/>
            <person name="Arakawa K."/>
        </authorList>
    </citation>
    <scope>NUCLEOTIDE SEQUENCE [LARGE SCALE GENOMIC DNA]</scope>
</reference>
<comment type="caution">
    <text evidence="2">The sequence shown here is derived from an EMBL/GenBank/DDBJ whole genome shotgun (WGS) entry which is preliminary data.</text>
</comment>
<dbReference type="Proteomes" id="UP000299102">
    <property type="component" value="Unassembled WGS sequence"/>
</dbReference>
<keyword evidence="1" id="KW-0812">Transmembrane</keyword>
<gene>
    <name evidence="2" type="ORF">EVAR_36360_1</name>
</gene>
<evidence type="ECO:0000313" key="3">
    <source>
        <dbReference type="Proteomes" id="UP000299102"/>
    </source>
</evidence>
<evidence type="ECO:0000313" key="2">
    <source>
        <dbReference type="EMBL" id="GBP46380.1"/>
    </source>
</evidence>
<keyword evidence="3" id="KW-1185">Reference proteome</keyword>
<proteinExistence type="predicted"/>
<accession>A0A4C1W642</accession>
<feature type="transmembrane region" description="Helical" evidence="1">
    <location>
        <begin position="21"/>
        <end position="39"/>
    </location>
</feature>
<keyword evidence="1" id="KW-0472">Membrane</keyword>
<keyword evidence="1" id="KW-1133">Transmembrane helix</keyword>
<evidence type="ECO:0000256" key="1">
    <source>
        <dbReference type="SAM" id="Phobius"/>
    </source>
</evidence>